<dbReference type="GO" id="GO:1990133">
    <property type="term" value="C:molybdopterin adenylyltransferase complex"/>
    <property type="evidence" value="ECO:0007669"/>
    <property type="project" value="TreeGrafter"/>
</dbReference>
<evidence type="ECO:0000256" key="1">
    <source>
        <dbReference type="ARBA" id="ARBA00022741"/>
    </source>
</evidence>
<dbReference type="CDD" id="cd00754">
    <property type="entry name" value="Ubl_MoaD"/>
    <property type="match status" value="1"/>
</dbReference>
<dbReference type="InterPro" id="IPR044672">
    <property type="entry name" value="MOCS2A"/>
</dbReference>
<dbReference type="NCBIfam" id="TIGR01682">
    <property type="entry name" value="moaD"/>
    <property type="match status" value="1"/>
</dbReference>
<dbReference type="InterPro" id="IPR003749">
    <property type="entry name" value="ThiS/MoaD-like"/>
</dbReference>
<dbReference type="EMBL" id="CP054143">
    <property type="protein sequence ID" value="QKJ66054.1"/>
    <property type="molecule type" value="Genomic_DNA"/>
</dbReference>
<protein>
    <recommendedName>
        <fullName evidence="3">Molybdopterin synthase sulfur carrier subunit</fullName>
    </recommendedName>
</protein>
<accession>A0A6M8SPF9</accession>
<sequence length="83" mass="8785">MMINLVYFARLKEVFGLAEEVLPSTPATVADLIALLAARGGVWHDELATGKVFRVAINQEMAQLSDAISDGAEVAIFPPVTGG</sequence>
<evidence type="ECO:0000313" key="5">
    <source>
        <dbReference type="Proteomes" id="UP000504844"/>
    </source>
</evidence>
<gene>
    <name evidence="4" type="primary">moaD</name>
    <name evidence="4" type="ORF">HQN60_04640</name>
</gene>
<dbReference type="AlphaFoldDB" id="A0A6M8SPF9"/>
<comment type="similarity">
    <text evidence="2">Belongs to the MoaD family.</text>
</comment>
<dbReference type="SUPFAM" id="SSF54285">
    <property type="entry name" value="MoaD/ThiS"/>
    <property type="match status" value="1"/>
</dbReference>
<dbReference type="GO" id="GO:0000166">
    <property type="term" value="F:nucleotide binding"/>
    <property type="evidence" value="ECO:0007669"/>
    <property type="project" value="UniProtKB-KW"/>
</dbReference>
<dbReference type="GO" id="GO:0006777">
    <property type="term" value="P:Mo-molybdopterin cofactor biosynthetic process"/>
    <property type="evidence" value="ECO:0007669"/>
    <property type="project" value="InterPro"/>
</dbReference>
<name>A0A6M8SPF9_9NEIS</name>
<dbReference type="Pfam" id="PF02597">
    <property type="entry name" value="ThiS"/>
    <property type="match status" value="1"/>
</dbReference>
<dbReference type="Gene3D" id="3.10.20.30">
    <property type="match status" value="1"/>
</dbReference>
<keyword evidence="1" id="KW-0547">Nucleotide-binding</keyword>
<dbReference type="InterPro" id="IPR012675">
    <property type="entry name" value="Beta-grasp_dom_sf"/>
</dbReference>
<dbReference type="RefSeq" id="WP_173532558.1">
    <property type="nucleotide sequence ID" value="NZ_CP054143.1"/>
</dbReference>
<dbReference type="PANTHER" id="PTHR33359">
    <property type="entry name" value="MOLYBDOPTERIN SYNTHASE SULFUR CARRIER SUBUNIT"/>
    <property type="match status" value="1"/>
</dbReference>
<evidence type="ECO:0000313" key="4">
    <source>
        <dbReference type="EMBL" id="QKJ66054.1"/>
    </source>
</evidence>
<evidence type="ECO:0000256" key="2">
    <source>
        <dbReference type="ARBA" id="ARBA00024200"/>
    </source>
</evidence>
<dbReference type="PANTHER" id="PTHR33359:SF1">
    <property type="entry name" value="MOLYBDOPTERIN SYNTHASE SULFUR CARRIER SUBUNIT"/>
    <property type="match status" value="1"/>
</dbReference>
<organism evidence="4 5">
    <name type="scientific">Deefgea piscis</name>
    <dbReference type="NCBI Taxonomy" id="2739061"/>
    <lineage>
        <taxon>Bacteria</taxon>
        <taxon>Pseudomonadati</taxon>
        <taxon>Pseudomonadota</taxon>
        <taxon>Betaproteobacteria</taxon>
        <taxon>Neisseriales</taxon>
        <taxon>Chitinibacteraceae</taxon>
        <taxon>Deefgea</taxon>
    </lineage>
</organism>
<proteinExistence type="inferred from homology"/>
<reference evidence="4 5" key="1">
    <citation type="submission" date="2020-05" db="EMBL/GenBank/DDBJ databases">
        <title>Complete genome sequence of Deefgea sp. D17.</title>
        <authorList>
            <person name="Bae J.-W."/>
            <person name="Han J.E."/>
        </authorList>
    </citation>
    <scope>NUCLEOTIDE SEQUENCE [LARGE SCALE GENOMIC DNA]</scope>
    <source>
        <strain evidence="4 5">D17</strain>
    </source>
</reference>
<dbReference type="KEGG" id="dee:HQN60_04640"/>
<keyword evidence="5" id="KW-1185">Reference proteome</keyword>
<evidence type="ECO:0000256" key="3">
    <source>
        <dbReference type="ARBA" id="ARBA00024247"/>
    </source>
</evidence>
<dbReference type="InterPro" id="IPR016155">
    <property type="entry name" value="Mopterin_synth/thiamin_S_b"/>
</dbReference>
<dbReference type="Proteomes" id="UP000504844">
    <property type="component" value="Chromosome"/>
</dbReference>